<gene>
    <name evidence="4" type="ORF">HPP92_007827</name>
</gene>
<evidence type="ECO:0000313" key="4">
    <source>
        <dbReference type="EMBL" id="KAG0489016.1"/>
    </source>
</evidence>
<dbReference type="PANTHER" id="PTHR46598">
    <property type="entry name" value="BNAC05G43320D PROTEIN"/>
    <property type="match status" value="1"/>
</dbReference>
<evidence type="ECO:0000256" key="2">
    <source>
        <dbReference type="ARBA" id="ARBA00022737"/>
    </source>
</evidence>
<keyword evidence="2" id="KW-0677">Repeat</keyword>
<proteinExistence type="inferred from homology"/>
<feature type="repeat" description="PPR" evidence="3">
    <location>
        <begin position="4"/>
        <end position="39"/>
    </location>
</feature>
<evidence type="ECO:0000313" key="5">
    <source>
        <dbReference type="Proteomes" id="UP000636800"/>
    </source>
</evidence>
<dbReference type="InterPro" id="IPR002885">
    <property type="entry name" value="PPR_rpt"/>
</dbReference>
<dbReference type="AlphaFoldDB" id="A0A835RH72"/>
<sequence>MKPDTSSCNLVLDGCCRDLGSVSFAERVLETMSALGLAPDLESFASLTFLYASKGLDGRIQEVDKLMDALGFDDKRAFFRSLISGYLKSETSILLLLLS</sequence>
<dbReference type="PANTHER" id="PTHR46598:SF2">
    <property type="entry name" value="OS01G0788900 PROTEIN"/>
    <property type="match status" value="1"/>
</dbReference>
<dbReference type="Proteomes" id="UP000636800">
    <property type="component" value="Chromosome 3"/>
</dbReference>
<comment type="similarity">
    <text evidence="1">Belongs to the PPR family. P subfamily.</text>
</comment>
<dbReference type="EMBL" id="JADCNL010000003">
    <property type="protein sequence ID" value="KAG0489016.1"/>
    <property type="molecule type" value="Genomic_DNA"/>
</dbReference>
<dbReference type="OrthoDB" id="360923at2759"/>
<dbReference type="InterPro" id="IPR011990">
    <property type="entry name" value="TPR-like_helical_dom_sf"/>
</dbReference>
<evidence type="ECO:0000256" key="1">
    <source>
        <dbReference type="ARBA" id="ARBA00007626"/>
    </source>
</evidence>
<dbReference type="Gene3D" id="1.25.40.10">
    <property type="entry name" value="Tetratricopeptide repeat domain"/>
    <property type="match status" value="1"/>
</dbReference>
<accession>A0A835RH72</accession>
<protein>
    <recommendedName>
        <fullName evidence="6">Pentatricopeptide repeat-containing protein</fullName>
    </recommendedName>
</protein>
<comment type="caution">
    <text evidence="4">The sequence shown here is derived from an EMBL/GenBank/DDBJ whole genome shotgun (WGS) entry which is preliminary data.</text>
</comment>
<name>A0A835RH72_VANPL</name>
<organism evidence="4 5">
    <name type="scientific">Vanilla planifolia</name>
    <name type="common">Vanilla</name>
    <dbReference type="NCBI Taxonomy" id="51239"/>
    <lineage>
        <taxon>Eukaryota</taxon>
        <taxon>Viridiplantae</taxon>
        <taxon>Streptophyta</taxon>
        <taxon>Embryophyta</taxon>
        <taxon>Tracheophyta</taxon>
        <taxon>Spermatophyta</taxon>
        <taxon>Magnoliopsida</taxon>
        <taxon>Liliopsida</taxon>
        <taxon>Asparagales</taxon>
        <taxon>Orchidaceae</taxon>
        <taxon>Vanilloideae</taxon>
        <taxon>Vanilleae</taxon>
        <taxon>Vanilla</taxon>
    </lineage>
</organism>
<evidence type="ECO:0008006" key="6">
    <source>
        <dbReference type="Google" id="ProtNLM"/>
    </source>
</evidence>
<dbReference type="PROSITE" id="PS51375">
    <property type="entry name" value="PPR"/>
    <property type="match status" value="1"/>
</dbReference>
<evidence type="ECO:0000256" key="3">
    <source>
        <dbReference type="PROSITE-ProRule" id="PRU00708"/>
    </source>
</evidence>
<reference evidence="4 5" key="1">
    <citation type="journal article" date="2020" name="Nat. Food">
        <title>A phased Vanilla planifolia genome enables genetic improvement of flavour and production.</title>
        <authorList>
            <person name="Hasing T."/>
            <person name="Tang H."/>
            <person name="Brym M."/>
            <person name="Khazi F."/>
            <person name="Huang T."/>
            <person name="Chambers A.H."/>
        </authorList>
    </citation>
    <scope>NUCLEOTIDE SEQUENCE [LARGE SCALE GENOMIC DNA]</scope>
    <source>
        <tissue evidence="4">Leaf</tissue>
    </source>
</reference>
<keyword evidence="5" id="KW-1185">Reference proteome</keyword>